<feature type="transmembrane region" description="Helical" evidence="6">
    <location>
        <begin position="421"/>
        <end position="443"/>
    </location>
</feature>
<feature type="transmembrane region" description="Helical" evidence="6">
    <location>
        <begin position="107"/>
        <end position="126"/>
    </location>
</feature>
<dbReference type="Gene3D" id="1.20.1250.20">
    <property type="entry name" value="MFS general substrate transporter like domains"/>
    <property type="match status" value="2"/>
</dbReference>
<evidence type="ECO:0000256" key="1">
    <source>
        <dbReference type="ARBA" id="ARBA00004651"/>
    </source>
</evidence>
<comment type="subcellular location">
    <subcellularLocation>
        <location evidence="1">Cell membrane</location>
        <topology evidence="1">Multi-pass membrane protein</topology>
    </subcellularLocation>
</comment>
<feature type="transmembrane region" description="Helical" evidence="6">
    <location>
        <begin position="195"/>
        <end position="216"/>
    </location>
</feature>
<evidence type="ECO:0000256" key="2">
    <source>
        <dbReference type="ARBA" id="ARBA00022448"/>
    </source>
</evidence>
<keyword evidence="9" id="KW-1185">Reference proteome</keyword>
<keyword evidence="3 6" id="KW-0812">Transmembrane</keyword>
<feature type="transmembrane region" description="Helical" evidence="6">
    <location>
        <begin position="7"/>
        <end position="34"/>
    </location>
</feature>
<dbReference type="InterPro" id="IPR036259">
    <property type="entry name" value="MFS_trans_sf"/>
</dbReference>
<evidence type="ECO:0000259" key="7">
    <source>
        <dbReference type="PROSITE" id="PS50850"/>
    </source>
</evidence>
<comment type="caution">
    <text evidence="8">The sequence shown here is derived from an EMBL/GenBank/DDBJ whole genome shotgun (WGS) entry which is preliminary data.</text>
</comment>
<evidence type="ECO:0000313" key="9">
    <source>
        <dbReference type="Proteomes" id="UP001652442"/>
    </source>
</evidence>
<dbReference type="Proteomes" id="UP001652442">
    <property type="component" value="Unassembled WGS sequence"/>
</dbReference>
<dbReference type="PANTHER" id="PTHR23501">
    <property type="entry name" value="MAJOR FACILITATOR SUPERFAMILY"/>
    <property type="match status" value="1"/>
</dbReference>
<feature type="transmembrane region" description="Helical" evidence="6">
    <location>
        <begin position="138"/>
        <end position="159"/>
    </location>
</feature>
<organism evidence="8 9">
    <name type="scientific">Brotonthovivens ammoniilytica</name>
    <dbReference type="NCBI Taxonomy" id="2981725"/>
    <lineage>
        <taxon>Bacteria</taxon>
        <taxon>Bacillati</taxon>
        <taxon>Bacillota</taxon>
        <taxon>Clostridia</taxon>
        <taxon>Lachnospirales</taxon>
        <taxon>Lachnospiraceae</taxon>
        <taxon>Brotonthovivens</taxon>
    </lineage>
</organism>
<reference evidence="8 9" key="1">
    <citation type="journal article" date="2021" name="ISME Commun">
        <title>Automated analysis of genomic sequences facilitates high-throughput and comprehensive description of bacteria.</title>
        <authorList>
            <person name="Hitch T.C.A."/>
        </authorList>
    </citation>
    <scope>NUCLEOTIDE SEQUENCE [LARGE SCALE GENOMIC DNA]</scope>
    <source>
        <strain evidence="8 9">Sanger_109</strain>
    </source>
</reference>
<keyword evidence="2" id="KW-0813">Transport</keyword>
<feature type="domain" description="Major facilitator superfamily (MFS) profile" evidence="7">
    <location>
        <begin position="9"/>
        <end position="448"/>
    </location>
</feature>
<dbReference type="PANTHER" id="PTHR23501:SF5">
    <property type="entry name" value="TRANSPORT PROTEIN"/>
    <property type="match status" value="1"/>
</dbReference>
<keyword evidence="4 6" id="KW-1133">Transmembrane helix</keyword>
<proteinExistence type="predicted"/>
<feature type="transmembrane region" description="Helical" evidence="6">
    <location>
        <begin position="262"/>
        <end position="283"/>
    </location>
</feature>
<feature type="transmembrane region" description="Helical" evidence="6">
    <location>
        <begin position="328"/>
        <end position="345"/>
    </location>
</feature>
<dbReference type="PROSITE" id="PS50850">
    <property type="entry name" value="MFS"/>
    <property type="match status" value="1"/>
</dbReference>
<dbReference type="EMBL" id="JAOQJQ010000003">
    <property type="protein sequence ID" value="MCU6762411.1"/>
    <property type="molecule type" value="Genomic_DNA"/>
</dbReference>
<evidence type="ECO:0000256" key="5">
    <source>
        <dbReference type="ARBA" id="ARBA00023136"/>
    </source>
</evidence>
<feature type="transmembrane region" description="Helical" evidence="6">
    <location>
        <begin position="74"/>
        <end position="101"/>
    </location>
</feature>
<sequence>MQQSRKMIGFFAILIANFMAMFLISGIGVLGYAVAGEYDALLSVSMIFTLESAARCAIMPISGKLGEKFGRKQLFIFALILYTVSYAAATFVPNFWVYVIARTVSGIAWGLWVTNSFVLMSDVFGSQDATKYSGFAQSASTVAMMIAAPLAGIFCSTAAGWRLEYYISLPILVITIILAIYGIPKSQKADSGKPMDIGGSIFTCVFLIPFGLVMSWGPASGWTSPVNILLIIITIIGILLLLVCEKKSQDPIFPVRILKNKYFLSVFMISLFFSIANAAFNYLPSYVQAFGGVDSVRAGFLTTPSLIIAAVLTLIFGQYAAKTLKYRPLVLFWGIASLAGGVLLFMTGMPIVAGIPFVFGMISILPMGSVNSCQQIVPYTYPLNVLKPEEIASGMSFLGVAGIFGNTIANGLMGAIINSTGMVNCFKVPLVCAVVMMIFCLMFRDIKKGETL</sequence>
<feature type="transmembrane region" description="Helical" evidence="6">
    <location>
        <begin position="295"/>
        <end position="316"/>
    </location>
</feature>
<dbReference type="InterPro" id="IPR020846">
    <property type="entry name" value="MFS_dom"/>
</dbReference>
<name>A0ABT2TJT0_9FIRM</name>
<protein>
    <submittedName>
        <fullName evidence="8">MFS transporter</fullName>
    </submittedName>
</protein>
<feature type="transmembrane region" description="Helical" evidence="6">
    <location>
        <begin position="165"/>
        <end position="183"/>
    </location>
</feature>
<keyword evidence="5 6" id="KW-0472">Membrane</keyword>
<evidence type="ECO:0000256" key="3">
    <source>
        <dbReference type="ARBA" id="ARBA00022692"/>
    </source>
</evidence>
<accession>A0ABT2TJT0</accession>
<gene>
    <name evidence="8" type="ORF">OCV88_08705</name>
</gene>
<dbReference type="InterPro" id="IPR011701">
    <property type="entry name" value="MFS"/>
</dbReference>
<evidence type="ECO:0000256" key="4">
    <source>
        <dbReference type="ARBA" id="ARBA00022989"/>
    </source>
</evidence>
<dbReference type="RefSeq" id="WP_158425117.1">
    <property type="nucleotide sequence ID" value="NZ_JAOQJQ010000003.1"/>
</dbReference>
<dbReference type="SUPFAM" id="SSF103473">
    <property type="entry name" value="MFS general substrate transporter"/>
    <property type="match status" value="1"/>
</dbReference>
<evidence type="ECO:0000313" key="8">
    <source>
        <dbReference type="EMBL" id="MCU6762411.1"/>
    </source>
</evidence>
<feature type="transmembrane region" description="Helical" evidence="6">
    <location>
        <begin position="351"/>
        <end position="370"/>
    </location>
</feature>
<evidence type="ECO:0000256" key="6">
    <source>
        <dbReference type="SAM" id="Phobius"/>
    </source>
</evidence>
<feature type="transmembrane region" description="Helical" evidence="6">
    <location>
        <begin position="222"/>
        <end position="242"/>
    </location>
</feature>
<dbReference type="Pfam" id="PF07690">
    <property type="entry name" value="MFS_1"/>
    <property type="match status" value="1"/>
</dbReference>
<feature type="transmembrane region" description="Helical" evidence="6">
    <location>
        <begin position="391"/>
        <end position="409"/>
    </location>
</feature>
<feature type="transmembrane region" description="Helical" evidence="6">
    <location>
        <begin position="40"/>
        <end position="62"/>
    </location>
</feature>